<keyword evidence="1" id="KW-0812">Transmembrane</keyword>
<dbReference type="AlphaFoldDB" id="A0A0F9WG31"/>
<sequence>MVQWAIMILGGLSIWLIARKSKWGYILGLASEPFWIITAIQHKQWGILVLCVWYAYAYGLGLKNNWQAKEAGQ</sequence>
<protein>
    <recommendedName>
        <fullName evidence="3">Nicotinamide riboside transporter PnuC</fullName>
    </recommendedName>
</protein>
<name>A0A0F9WG31_9ZZZZ</name>
<evidence type="ECO:0000313" key="2">
    <source>
        <dbReference type="EMBL" id="KKN77268.1"/>
    </source>
</evidence>
<evidence type="ECO:0008006" key="3">
    <source>
        <dbReference type="Google" id="ProtNLM"/>
    </source>
</evidence>
<accession>A0A0F9WG31</accession>
<dbReference type="EMBL" id="LAZR01000282">
    <property type="protein sequence ID" value="KKN77268.1"/>
    <property type="molecule type" value="Genomic_DNA"/>
</dbReference>
<gene>
    <name evidence="2" type="ORF">LCGC14_0362460</name>
</gene>
<evidence type="ECO:0000256" key="1">
    <source>
        <dbReference type="SAM" id="Phobius"/>
    </source>
</evidence>
<organism evidence="2">
    <name type="scientific">marine sediment metagenome</name>
    <dbReference type="NCBI Taxonomy" id="412755"/>
    <lineage>
        <taxon>unclassified sequences</taxon>
        <taxon>metagenomes</taxon>
        <taxon>ecological metagenomes</taxon>
    </lineage>
</organism>
<proteinExistence type="predicted"/>
<feature type="transmembrane region" description="Helical" evidence="1">
    <location>
        <begin position="44"/>
        <end position="62"/>
    </location>
</feature>
<comment type="caution">
    <text evidence="2">The sequence shown here is derived from an EMBL/GenBank/DDBJ whole genome shotgun (WGS) entry which is preliminary data.</text>
</comment>
<keyword evidence="1" id="KW-0472">Membrane</keyword>
<reference evidence="2" key="1">
    <citation type="journal article" date="2015" name="Nature">
        <title>Complex archaea that bridge the gap between prokaryotes and eukaryotes.</title>
        <authorList>
            <person name="Spang A."/>
            <person name="Saw J.H."/>
            <person name="Jorgensen S.L."/>
            <person name="Zaremba-Niedzwiedzka K."/>
            <person name="Martijn J."/>
            <person name="Lind A.E."/>
            <person name="van Eijk R."/>
            <person name="Schleper C."/>
            <person name="Guy L."/>
            <person name="Ettema T.J."/>
        </authorList>
    </citation>
    <scope>NUCLEOTIDE SEQUENCE</scope>
</reference>
<keyword evidence="1" id="KW-1133">Transmembrane helix</keyword>